<keyword evidence="13 17" id="KW-0472">Membrane</keyword>
<dbReference type="Pfam" id="PF13614">
    <property type="entry name" value="AAA_31"/>
    <property type="match status" value="1"/>
</dbReference>
<dbReference type="AlphaFoldDB" id="A0A512BGZ2"/>
<evidence type="ECO:0000256" key="2">
    <source>
        <dbReference type="ARBA" id="ARBA00007316"/>
    </source>
</evidence>
<evidence type="ECO:0000313" key="21">
    <source>
        <dbReference type="EMBL" id="GEO11233.1"/>
    </source>
</evidence>
<evidence type="ECO:0000256" key="8">
    <source>
        <dbReference type="ARBA" id="ARBA00022692"/>
    </source>
</evidence>
<protein>
    <recommendedName>
        <fullName evidence="4">non-specific protein-tyrosine kinase</fullName>
        <ecNumber evidence="4">2.7.10.2</ecNumber>
    </recommendedName>
</protein>
<dbReference type="OrthoDB" id="9794577at2"/>
<dbReference type="PANTHER" id="PTHR32309">
    <property type="entry name" value="TYROSINE-PROTEIN KINASE"/>
    <property type="match status" value="1"/>
</dbReference>
<dbReference type="PANTHER" id="PTHR32309:SF13">
    <property type="entry name" value="FERRIC ENTEROBACTIN TRANSPORT PROTEIN FEPE"/>
    <property type="match status" value="1"/>
</dbReference>
<keyword evidence="5" id="KW-1003">Cell membrane</keyword>
<dbReference type="CDD" id="cd05387">
    <property type="entry name" value="BY-kinase"/>
    <property type="match status" value="1"/>
</dbReference>
<evidence type="ECO:0000256" key="1">
    <source>
        <dbReference type="ARBA" id="ARBA00004429"/>
    </source>
</evidence>
<dbReference type="Proteomes" id="UP000321513">
    <property type="component" value="Unassembled WGS sequence"/>
</dbReference>
<organism evidence="21 22">
    <name type="scientific">Segetibacter aerophilus</name>
    <dbReference type="NCBI Taxonomy" id="670293"/>
    <lineage>
        <taxon>Bacteria</taxon>
        <taxon>Pseudomonadati</taxon>
        <taxon>Bacteroidota</taxon>
        <taxon>Chitinophagia</taxon>
        <taxon>Chitinophagales</taxon>
        <taxon>Chitinophagaceae</taxon>
        <taxon>Segetibacter</taxon>
    </lineage>
</organism>
<keyword evidence="9" id="KW-0547">Nucleotide-binding</keyword>
<dbReference type="InterPro" id="IPR005702">
    <property type="entry name" value="Wzc-like_C"/>
</dbReference>
<feature type="domain" description="Polysaccharide chain length determinant N-terminal" evidence="18">
    <location>
        <begin position="27"/>
        <end position="103"/>
    </location>
</feature>
<keyword evidence="6" id="KW-0997">Cell inner membrane</keyword>
<dbReference type="InterPro" id="IPR003856">
    <property type="entry name" value="LPS_length_determ_N"/>
</dbReference>
<dbReference type="NCBIfam" id="TIGR01007">
    <property type="entry name" value="eps_fam"/>
    <property type="match status" value="1"/>
</dbReference>
<dbReference type="Pfam" id="PF02706">
    <property type="entry name" value="Wzz"/>
    <property type="match status" value="1"/>
</dbReference>
<keyword evidence="7" id="KW-0808">Transferase</keyword>
<dbReference type="EMBL" id="BJYT01000018">
    <property type="protein sequence ID" value="GEO11233.1"/>
    <property type="molecule type" value="Genomic_DNA"/>
</dbReference>
<reference evidence="21 22" key="1">
    <citation type="submission" date="2019-07" db="EMBL/GenBank/DDBJ databases">
        <title>Whole genome shotgun sequence of Segetibacter aerophilus NBRC 106135.</title>
        <authorList>
            <person name="Hosoyama A."/>
            <person name="Uohara A."/>
            <person name="Ohji S."/>
            <person name="Ichikawa N."/>
        </authorList>
    </citation>
    <scope>NUCLEOTIDE SEQUENCE [LARGE SCALE GENOMIC DNA]</scope>
    <source>
        <strain evidence="21 22">NBRC 106135</strain>
    </source>
</reference>
<evidence type="ECO:0000256" key="10">
    <source>
        <dbReference type="ARBA" id="ARBA00022777"/>
    </source>
</evidence>
<feature type="domain" description="AAA" evidence="19">
    <location>
        <begin position="569"/>
        <end position="698"/>
    </location>
</feature>
<feature type="domain" description="Tyrosine-protein kinase G-rich" evidence="20">
    <location>
        <begin position="428"/>
        <end position="505"/>
    </location>
</feature>
<dbReference type="GO" id="GO:0004715">
    <property type="term" value="F:non-membrane spanning protein tyrosine kinase activity"/>
    <property type="evidence" value="ECO:0007669"/>
    <property type="project" value="UniProtKB-EC"/>
</dbReference>
<comment type="similarity">
    <text evidence="2">Belongs to the CpsD/CapB family.</text>
</comment>
<evidence type="ECO:0000259" key="19">
    <source>
        <dbReference type="Pfam" id="PF13614"/>
    </source>
</evidence>
<dbReference type="Gene3D" id="3.40.50.300">
    <property type="entry name" value="P-loop containing nucleotide triphosphate hydrolases"/>
    <property type="match status" value="1"/>
</dbReference>
<dbReference type="SUPFAM" id="SSF52540">
    <property type="entry name" value="P-loop containing nucleoside triphosphate hydrolases"/>
    <property type="match status" value="1"/>
</dbReference>
<keyword evidence="22" id="KW-1185">Reference proteome</keyword>
<dbReference type="Pfam" id="PF13807">
    <property type="entry name" value="GNVR"/>
    <property type="match status" value="1"/>
</dbReference>
<gene>
    <name evidence="21" type="ORF">SAE01_37290</name>
</gene>
<keyword evidence="8 17" id="KW-0812">Transmembrane</keyword>
<accession>A0A512BGZ2</accession>
<dbReference type="GO" id="GO:0005524">
    <property type="term" value="F:ATP binding"/>
    <property type="evidence" value="ECO:0007669"/>
    <property type="project" value="UniProtKB-KW"/>
</dbReference>
<dbReference type="InterPro" id="IPR032807">
    <property type="entry name" value="GNVR"/>
</dbReference>
<evidence type="ECO:0000256" key="13">
    <source>
        <dbReference type="ARBA" id="ARBA00023136"/>
    </source>
</evidence>
<evidence type="ECO:0000313" key="22">
    <source>
        <dbReference type="Proteomes" id="UP000321513"/>
    </source>
</evidence>
<evidence type="ECO:0000256" key="4">
    <source>
        <dbReference type="ARBA" id="ARBA00011903"/>
    </source>
</evidence>
<evidence type="ECO:0000256" key="9">
    <source>
        <dbReference type="ARBA" id="ARBA00022741"/>
    </source>
</evidence>
<dbReference type="RefSeq" id="WP_147205344.1">
    <property type="nucleotide sequence ID" value="NZ_BJYT01000018.1"/>
</dbReference>
<evidence type="ECO:0000256" key="17">
    <source>
        <dbReference type="SAM" id="Phobius"/>
    </source>
</evidence>
<evidence type="ECO:0000256" key="15">
    <source>
        <dbReference type="ARBA" id="ARBA00051245"/>
    </source>
</evidence>
<feature type="coiled-coil region" evidence="16">
    <location>
        <begin position="254"/>
        <end position="288"/>
    </location>
</feature>
<keyword evidence="14" id="KW-0829">Tyrosine-protein kinase</keyword>
<comment type="similarity">
    <text evidence="3">Belongs to the etk/wzc family.</text>
</comment>
<evidence type="ECO:0000259" key="20">
    <source>
        <dbReference type="Pfam" id="PF13807"/>
    </source>
</evidence>
<evidence type="ECO:0000256" key="7">
    <source>
        <dbReference type="ARBA" id="ARBA00022679"/>
    </source>
</evidence>
<keyword evidence="12 17" id="KW-1133">Transmembrane helix</keyword>
<evidence type="ECO:0000256" key="11">
    <source>
        <dbReference type="ARBA" id="ARBA00022840"/>
    </source>
</evidence>
<evidence type="ECO:0000256" key="6">
    <source>
        <dbReference type="ARBA" id="ARBA00022519"/>
    </source>
</evidence>
<evidence type="ECO:0000259" key="18">
    <source>
        <dbReference type="Pfam" id="PF02706"/>
    </source>
</evidence>
<comment type="subcellular location">
    <subcellularLocation>
        <location evidence="1">Cell inner membrane</location>
        <topology evidence="1">Multi-pass membrane protein</topology>
    </subcellularLocation>
</comment>
<evidence type="ECO:0000256" key="5">
    <source>
        <dbReference type="ARBA" id="ARBA00022475"/>
    </source>
</evidence>
<evidence type="ECO:0000256" key="12">
    <source>
        <dbReference type="ARBA" id="ARBA00022989"/>
    </source>
</evidence>
<sequence>MNSNYKTETNESLIAQVSSKFFPYWPVFLILLTISLAAAYVYLQIVTPVYLSSATILIKDEKKGAEESKMTENFNYFSSKKIVENEIEVIHSRAVLTEVIKKLFLLAPTFEKKKFKYISAYVTSPVTIDVRNILPTKDLEKDNKIPFSYLSKTKQVKILDSTYKLNDWVKTPYGTLKFLENKGQTSIHTDALFFSLIDVNKAVATLSSSISVTPVSKLSTVVRLNIEDEVPQRGNDILNAVANTYYTFSIRDKNEMAENTLHFLQERIEIVERDLDSLERRIQMFKSGQGIVDLSVQGQQYIQNVGSNNQKIADINMQLAVLSQLEKYVVAKDNTTGIIPSSLGVTDPGLTKLLDKLYSAETEYEKLKRLTGENNPILLSMQAQIQQLRPGILENIRNQRRSLQAGKLNINTTNSSYSNVLGAIPQKEKGLLELTRQQGIISSVYTFLLQKREEAGLSFSSNIADNKIIDTAAASISPVKPSKVYIYLVALAIALSLGICVVVGKDQLNGSILYRSEIEKLTAFPIIGEIAFKKSKSSLVILDGQRGLVAEQFRKLRASLSSTSNGKIKKILITSTIAGEGKSFITANLGLALALAGKRVVLLELDLINPSLSDKLLVQEEKGIAAFLLGEINLEDIIRSTEESPNLYIIPAGQLPDNPSELIMNGNIKKALTLLEERFDYIIIDTAPISALSDAYILSPLADTTFFIVRHNHTPKAGFQRFDENNKANELKNLRIIFNGVRHRGFTKSSYGYEFEYLNNSKPRKMKLISQKSTWS</sequence>
<keyword evidence="10 21" id="KW-0418">Kinase</keyword>
<evidence type="ECO:0000256" key="14">
    <source>
        <dbReference type="ARBA" id="ARBA00023137"/>
    </source>
</evidence>
<keyword evidence="11" id="KW-0067">ATP-binding</keyword>
<dbReference type="InterPro" id="IPR027417">
    <property type="entry name" value="P-loop_NTPase"/>
</dbReference>
<dbReference type="GO" id="GO:0005886">
    <property type="term" value="C:plasma membrane"/>
    <property type="evidence" value="ECO:0007669"/>
    <property type="project" value="UniProtKB-SubCell"/>
</dbReference>
<comment type="catalytic activity">
    <reaction evidence="15">
        <text>L-tyrosyl-[protein] + ATP = O-phospho-L-tyrosyl-[protein] + ADP + H(+)</text>
        <dbReference type="Rhea" id="RHEA:10596"/>
        <dbReference type="Rhea" id="RHEA-COMP:10136"/>
        <dbReference type="Rhea" id="RHEA-COMP:20101"/>
        <dbReference type="ChEBI" id="CHEBI:15378"/>
        <dbReference type="ChEBI" id="CHEBI:30616"/>
        <dbReference type="ChEBI" id="CHEBI:46858"/>
        <dbReference type="ChEBI" id="CHEBI:61978"/>
        <dbReference type="ChEBI" id="CHEBI:456216"/>
        <dbReference type="EC" id="2.7.10.2"/>
    </reaction>
</comment>
<evidence type="ECO:0000256" key="3">
    <source>
        <dbReference type="ARBA" id="ARBA00008883"/>
    </source>
</evidence>
<dbReference type="InterPro" id="IPR025669">
    <property type="entry name" value="AAA_dom"/>
</dbReference>
<comment type="caution">
    <text evidence="21">The sequence shown here is derived from an EMBL/GenBank/DDBJ whole genome shotgun (WGS) entry which is preliminary data.</text>
</comment>
<dbReference type="InterPro" id="IPR050445">
    <property type="entry name" value="Bact_polysacc_biosynth/exp"/>
</dbReference>
<keyword evidence="16" id="KW-0175">Coiled coil</keyword>
<dbReference type="EC" id="2.7.10.2" evidence="4"/>
<evidence type="ECO:0000256" key="16">
    <source>
        <dbReference type="SAM" id="Coils"/>
    </source>
</evidence>
<feature type="transmembrane region" description="Helical" evidence="17">
    <location>
        <begin position="21"/>
        <end position="43"/>
    </location>
</feature>
<proteinExistence type="inferred from homology"/>
<name>A0A512BGZ2_9BACT</name>